<keyword evidence="3" id="KW-1185">Reference proteome</keyword>
<keyword evidence="1" id="KW-0732">Signal</keyword>
<dbReference type="Proteomes" id="UP000430146">
    <property type="component" value="Unassembled WGS sequence"/>
</dbReference>
<evidence type="ECO:0000256" key="1">
    <source>
        <dbReference type="SAM" id="SignalP"/>
    </source>
</evidence>
<proteinExistence type="predicted"/>
<dbReference type="AlphaFoldDB" id="A0A5S9NLT1"/>
<organism evidence="2 3">
    <name type="scientific">Mycolicibacterium vanbaalenii</name>
    <name type="common">Mycobacterium vanbaalenii</name>
    <dbReference type="NCBI Taxonomy" id="110539"/>
    <lineage>
        <taxon>Bacteria</taxon>
        <taxon>Bacillati</taxon>
        <taxon>Actinomycetota</taxon>
        <taxon>Actinomycetes</taxon>
        <taxon>Mycobacteriales</taxon>
        <taxon>Mycobacteriaceae</taxon>
        <taxon>Mycolicibacterium</taxon>
    </lineage>
</organism>
<evidence type="ECO:0000313" key="2">
    <source>
        <dbReference type="EMBL" id="CAA0091645.1"/>
    </source>
</evidence>
<gene>
    <name evidence="2" type="ORF">AELLOGFF_02690</name>
</gene>
<dbReference type="EMBL" id="CACSIP010000003">
    <property type="protein sequence ID" value="CAA0091645.1"/>
    <property type="molecule type" value="Genomic_DNA"/>
</dbReference>
<sequence length="60" mass="5682">MQATSAAVSGLYAAIGAAAAVLAGRVQATGDKLTVSAAQYASADENSAQGLSALGASVQV</sequence>
<protein>
    <recommendedName>
        <fullName evidence="4">PE domain-containing protein</fullName>
    </recommendedName>
</protein>
<feature type="signal peptide" evidence="1">
    <location>
        <begin position="1"/>
        <end position="28"/>
    </location>
</feature>
<feature type="chain" id="PRO_5039554911" description="PE domain-containing protein" evidence="1">
    <location>
        <begin position="29"/>
        <end position="60"/>
    </location>
</feature>
<accession>A0A5S9NLT1</accession>
<reference evidence="2 3" key="1">
    <citation type="submission" date="2019-11" db="EMBL/GenBank/DDBJ databases">
        <authorList>
            <person name="Holert J."/>
        </authorList>
    </citation>
    <scope>NUCLEOTIDE SEQUENCE [LARGE SCALE GENOMIC DNA]</scope>
    <source>
        <strain evidence="2">BC8_1</strain>
    </source>
</reference>
<evidence type="ECO:0000313" key="3">
    <source>
        <dbReference type="Proteomes" id="UP000430146"/>
    </source>
</evidence>
<evidence type="ECO:0008006" key="4">
    <source>
        <dbReference type="Google" id="ProtNLM"/>
    </source>
</evidence>
<name>A0A5S9NLT1_MYCVN</name>